<keyword evidence="12 15" id="KW-0472">Membrane</keyword>
<dbReference type="CDD" id="cd11056">
    <property type="entry name" value="CYP6-like"/>
    <property type="match status" value="1"/>
</dbReference>
<dbReference type="Gene3D" id="1.10.630.10">
    <property type="entry name" value="Cytochrome P450"/>
    <property type="match status" value="1"/>
</dbReference>
<evidence type="ECO:0000313" key="17">
    <source>
        <dbReference type="Proteomes" id="UP000466442"/>
    </source>
</evidence>
<comment type="caution">
    <text evidence="16">The sequence shown here is derived from an EMBL/GenBank/DDBJ whole genome shotgun (WGS) entry which is preliminary data.</text>
</comment>
<evidence type="ECO:0000256" key="6">
    <source>
        <dbReference type="ARBA" id="ARBA00022723"/>
    </source>
</evidence>
<evidence type="ECO:0000256" key="2">
    <source>
        <dbReference type="ARBA" id="ARBA00004174"/>
    </source>
</evidence>
<reference evidence="16" key="1">
    <citation type="journal article" date="2021" name="Mol. Ecol. Resour.">
        <title>Apolygus lucorum genome provides insights into omnivorousness and mesophyll feeding.</title>
        <authorList>
            <person name="Liu Y."/>
            <person name="Liu H."/>
            <person name="Wang H."/>
            <person name="Huang T."/>
            <person name="Liu B."/>
            <person name="Yang B."/>
            <person name="Yin L."/>
            <person name="Li B."/>
            <person name="Zhang Y."/>
            <person name="Zhang S."/>
            <person name="Jiang F."/>
            <person name="Zhang X."/>
            <person name="Ren Y."/>
            <person name="Wang B."/>
            <person name="Wang S."/>
            <person name="Lu Y."/>
            <person name="Wu K."/>
            <person name="Fan W."/>
            <person name="Wang G."/>
        </authorList>
    </citation>
    <scope>NUCLEOTIDE SEQUENCE</scope>
    <source>
        <strain evidence="16">12Hb</strain>
    </source>
</reference>
<comment type="similarity">
    <text evidence="4 14">Belongs to the cytochrome P450 family.</text>
</comment>
<dbReference type="SUPFAM" id="SSF48264">
    <property type="entry name" value="Cytochrome P450"/>
    <property type="match status" value="1"/>
</dbReference>
<keyword evidence="11 14" id="KW-0503">Monooxygenase</keyword>
<keyword evidence="8" id="KW-0492">Microsome</keyword>
<dbReference type="PANTHER" id="PTHR24292">
    <property type="entry name" value="CYTOCHROME P450"/>
    <property type="match status" value="1"/>
</dbReference>
<evidence type="ECO:0000256" key="3">
    <source>
        <dbReference type="ARBA" id="ARBA00004406"/>
    </source>
</evidence>
<keyword evidence="10 13" id="KW-0408">Iron</keyword>
<dbReference type="PRINTS" id="PR00385">
    <property type="entry name" value="P450"/>
</dbReference>
<accession>A0A8S9WZC0</accession>
<sequence length="509" mass="58776">MCYGLRGWAIEAFGTSIVKVSPHSTLTWNIECLRRILSSTMDGALIIAGILSVFVFLVLVAIKRNQYWSDQGVRQWKPLLFVGDVLPVILRRQTFGQLIMEICRALPNEPVIGFYFFMKPILIMNDIELVQRVFVKDFPHFTNRRRQPDVERDPQQFMHMTLFNTNGKLWRAIRSKFQPMFTNGKLKLMFPQVLDISDYFIELLKKESQNTNKIDMTEYFGKFTMEVLGATAFGLNGRAMDENSEFRENGKKLIEPSLANFMRYMVAPSLVQTLGIPPMPGIMRSYFGRIVKNALKTRRESNVKRHDFLQHMVTLQEKGFIEVEKEDANEEMSETERGPEMKVEMSDELMIGQASGFILAGFDTTALTMAWMCYDLASNPEIQTKIREEAREVLSKHGNRMDYDTTKEMKYLIKCLKESSRLHVILDAFFRMVSKPYNVPGTSAVLRTGDYVYIPVLDIHMNPKFYPDPEKFDPERWTEDDRPACTHLPFGAGPRVCIGTSDSRYTILL</sequence>
<keyword evidence="17" id="KW-1185">Reference proteome</keyword>
<dbReference type="PRINTS" id="PR00463">
    <property type="entry name" value="EP450I"/>
</dbReference>
<feature type="binding site" description="axial binding residue" evidence="13">
    <location>
        <position position="497"/>
    </location>
    <ligand>
        <name>heme</name>
        <dbReference type="ChEBI" id="CHEBI:30413"/>
    </ligand>
    <ligandPart>
        <name>Fe</name>
        <dbReference type="ChEBI" id="CHEBI:18248"/>
    </ligandPart>
</feature>
<dbReference type="GO" id="GO:0005789">
    <property type="term" value="C:endoplasmic reticulum membrane"/>
    <property type="evidence" value="ECO:0007669"/>
    <property type="project" value="UniProtKB-SubCell"/>
</dbReference>
<evidence type="ECO:0000256" key="1">
    <source>
        <dbReference type="ARBA" id="ARBA00001971"/>
    </source>
</evidence>
<evidence type="ECO:0000256" key="7">
    <source>
        <dbReference type="ARBA" id="ARBA00022824"/>
    </source>
</evidence>
<evidence type="ECO:0000256" key="8">
    <source>
        <dbReference type="ARBA" id="ARBA00022848"/>
    </source>
</evidence>
<dbReference type="OrthoDB" id="8111386at2759"/>
<dbReference type="PANTHER" id="PTHR24292:SF104">
    <property type="entry name" value="CYTOCHROME P450 308A1-RELATED"/>
    <property type="match status" value="1"/>
</dbReference>
<comment type="cofactor">
    <cofactor evidence="1 13">
        <name>heme</name>
        <dbReference type="ChEBI" id="CHEBI:30413"/>
    </cofactor>
</comment>
<keyword evidence="7" id="KW-0256">Endoplasmic reticulum</keyword>
<evidence type="ECO:0000256" key="5">
    <source>
        <dbReference type="ARBA" id="ARBA00022617"/>
    </source>
</evidence>
<protein>
    <recommendedName>
        <fullName evidence="18">Cytochrome P450</fullName>
    </recommendedName>
</protein>
<evidence type="ECO:0000256" key="11">
    <source>
        <dbReference type="ARBA" id="ARBA00023033"/>
    </source>
</evidence>
<dbReference type="GO" id="GO:0020037">
    <property type="term" value="F:heme binding"/>
    <property type="evidence" value="ECO:0007669"/>
    <property type="project" value="InterPro"/>
</dbReference>
<evidence type="ECO:0008006" key="18">
    <source>
        <dbReference type="Google" id="ProtNLM"/>
    </source>
</evidence>
<dbReference type="Proteomes" id="UP000466442">
    <property type="component" value="Linkage Group LG12"/>
</dbReference>
<evidence type="ECO:0000256" key="9">
    <source>
        <dbReference type="ARBA" id="ARBA00023002"/>
    </source>
</evidence>
<keyword evidence="15" id="KW-0812">Transmembrane</keyword>
<keyword evidence="9 14" id="KW-0560">Oxidoreductase</keyword>
<dbReference type="FunFam" id="1.10.630.10:FF:000182">
    <property type="entry name" value="Cytochrome P450 3A4"/>
    <property type="match status" value="1"/>
</dbReference>
<dbReference type="GO" id="GO:0016705">
    <property type="term" value="F:oxidoreductase activity, acting on paired donors, with incorporation or reduction of molecular oxygen"/>
    <property type="evidence" value="ECO:0007669"/>
    <property type="project" value="InterPro"/>
</dbReference>
<dbReference type="EMBL" id="WIXP02000012">
    <property type="protein sequence ID" value="KAF6202260.1"/>
    <property type="molecule type" value="Genomic_DNA"/>
</dbReference>
<evidence type="ECO:0000313" key="16">
    <source>
        <dbReference type="EMBL" id="KAF6202260.1"/>
    </source>
</evidence>
<dbReference type="InterPro" id="IPR001128">
    <property type="entry name" value="Cyt_P450"/>
</dbReference>
<name>A0A8S9WZC0_APOLU</name>
<feature type="transmembrane region" description="Helical" evidence="15">
    <location>
        <begin position="43"/>
        <end position="62"/>
    </location>
</feature>
<evidence type="ECO:0000256" key="10">
    <source>
        <dbReference type="ARBA" id="ARBA00023004"/>
    </source>
</evidence>
<keyword evidence="5 13" id="KW-0349">Heme</keyword>
<gene>
    <name evidence="16" type="ORF">GE061_004658</name>
</gene>
<dbReference type="InterPro" id="IPR002401">
    <property type="entry name" value="Cyt_P450_E_grp-I"/>
</dbReference>
<proteinExistence type="inferred from homology"/>
<organism evidence="16 17">
    <name type="scientific">Apolygus lucorum</name>
    <name type="common">Small green plant bug</name>
    <name type="synonym">Lygocoris lucorum</name>
    <dbReference type="NCBI Taxonomy" id="248454"/>
    <lineage>
        <taxon>Eukaryota</taxon>
        <taxon>Metazoa</taxon>
        <taxon>Ecdysozoa</taxon>
        <taxon>Arthropoda</taxon>
        <taxon>Hexapoda</taxon>
        <taxon>Insecta</taxon>
        <taxon>Pterygota</taxon>
        <taxon>Neoptera</taxon>
        <taxon>Paraneoptera</taxon>
        <taxon>Hemiptera</taxon>
        <taxon>Heteroptera</taxon>
        <taxon>Panheteroptera</taxon>
        <taxon>Cimicomorpha</taxon>
        <taxon>Miridae</taxon>
        <taxon>Mirini</taxon>
        <taxon>Apolygus</taxon>
    </lineage>
</organism>
<dbReference type="InterPro" id="IPR050476">
    <property type="entry name" value="Insect_CytP450_Detox"/>
</dbReference>
<dbReference type="InterPro" id="IPR017972">
    <property type="entry name" value="Cyt_P450_CS"/>
</dbReference>
<evidence type="ECO:0000256" key="13">
    <source>
        <dbReference type="PIRSR" id="PIRSR602401-1"/>
    </source>
</evidence>
<dbReference type="InterPro" id="IPR036396">
    <property type="entry name" value="Cyt_P450_sf"/>
</dbReference>
<dbReference type="GO" id="GO:0005506">
    <property type="term" value="F:iron ion binding"/>
    <property type="evidence" value="ECO:0007669"/>
    <property type="project" value="InterPro"/>
</dbReference>
<evidence type="ECO:0000256" key="15">
    <source>
        <dbReference type="SAM" id="Phobius"/>
    </source>
</evidence>
<evidence type="ECO:0000256" key="4">
    <source>
        <dbReference type="ARBA" id="ARBA00010617"/>
    </source>
</evidence>
<dbReference type="Pfam" id="PF00067">
    <property type="entry name" value="p450"/>
    <property type="match status" value="1"/>
</dbReference>
<evidence type="ECO:0000256" key="14">
    <source>
        <dbReference type="RuleBase" id="RU000461"/>
    </source>
</evidence>
<evidence type="ECO:0000256" key="12">
    <source>
        <dbReference type="ARBA" id="ARBA00023136"/>
    </source>
</evidence>
<comment type="subcellular location">
    <subcellularLocation>
        <location evidence="3">Endoplasmic reticulum membrane</location>
        <topology evidence="3">Peripheral membrane protein</topology>
    </subcellularLocation>
    <subcellularLocation>
        <location evidence="2">Microsome membrane</location>
        <topology evidence="2">Peripheral membrane protein</topology>
    </subcellularLocation>
</comment>
<dbReference type="AlphaFoldDB" id="A0A8S9WZC0"/>
<keyword evidence="6 13" id="KW-0479">Metal-binding</keyword>
<dbReference type="GO" id="GO:0004497">
    <property type="term" value="F:monooxygenase activity"/>
    <property type="evidence" value="ECO:0007669"/>
    <property type="project" value="UniProtKB-KW"/>
</dbReference>
<dbReference type="PROSITE" id="PS00086">
    <property type="entry name" value="CYTOCHROME_P450"/>
    <property type="match status" value="1"/>
</dbReference>
<keyword evidence="15" id="KW-1133">Transmembrane helix</keyword>